<evidence type="ECO:0000313" key="6">
    <source>
        <dbReference type="EMBL" id="TXG65703.1"/>
    </source>
</evidence>
<dbReference type="SUPFAM" id="SSF52058">
    <property type="entry name" value="L domain-like"/>
    <property type="match status" value="1"/>
</dbReference>
<feature type="domain" description="AAA+ ATPase" evidence="5">
    <location>
        <begin position="129"/>
        <end position="230"/>
    </location>
</feature>
<dbReference type="PRINTS" id="PR00364">
    <property type="entry name" value="DISEASERSIST"/>
</dbReference>
<dbReference type="SMART" id="SM00382">
    <property type="entry name" value="AAA"/>
    <property type="match status" value="2"/>
</dbReference>
<organism evidence="6 7">
    <name type="scientific">Acer yangbiense</name>
    <dbReference type="NCBI Taxonomy" id="1000413"/>
    <lineage>
        <taxon>Eukaryota</taxon>
        <taxon>Viridiplantae</taxon>
        <taxon>Streptophyta</taxon>
        <taxon>Embryophyta</taxon>
        <taxon>Tracheophyta</taxon>
        <taxon>Spermatophyta</taxon>
        <taxon>Magnoliopsida</taxon>
        <taxon>eudicotyledons</taxon>
        <taxon>Gunneridae</taxon>
        <taxon>Pentapetalae</taxon>
        <taxon>rosids</taxon>
        <taxon>malvids</taxon>
        <taxon>Sapindales</taxon>
        <taxon>Sapindaceae</taxon>
        <taxon>Hippocastanoideae</taxon>
        <taxon>Acereae</taxon>
        <taxon>Acer</taxon>
    </lineage>
</organism>
<dbReference type="PANTHER" id="PTHR33463:SF198">
    <property type="entry name" value="RPP4C3"/>
    <property type="match status" value="1"/>
</dbReference>
<dbReference type="InterPro" id="IPR032675">
    <property type="entry name" value="LRR_dom_sf"/>
</dbReference>
<dbReference type="Proteomes" id="UP000323000">
    <property type="component" value="Chromosome 3"/>
</dbReference>
<dbReference type="InterPro" id="IPR042197">
    <property type="entry name" value="Apaf_helical"/>
</dbReference>
<dbReference type="Gene3D" id="3.40.50.300">
    <property type="entry name" value="P-loop containing nucleotide triphosphate hydrolases"/>
    <property type="match status" value="3"/>
</dbReference>
<dbReference type="Pfam" id="PF23247">
    <property type="entry name" value="LRR_RPS2"/>
    <property type="match status" value="2"/>
</dbReference>
<dbReference type="InterPro" id="IPR003593">
    <property type="entry name" value="AAA+_ATPase"/>
</dbReference>
<sequence length="1307" mass="148289">MRNEKERVQHLVNDAERNGEEILQNVQKWLISVNVIIDEVGLFVGDEEKAKRQCLGGLCPDLKIRYQLSKKARKEMMVVTRLLAEGKFDQVSYRIVPENMWLMSNKFYEAFESRMLTLNDILNALSNPNVNTIGVYGIGGVGKTTLVKEAARQAQRHKLFDESTGLCARLKKDNKILIILDDIWSILDLEIIGVPCGDDNKGCKVLLTSRSLDVLSNEMDSQTNYLVGILQAKEAWSLFKKMAGNCVEDRDVQPVAIQVVEECAGLPIAVVTVARALKNKNLYEWKNALRELRRPSSRNFTGSQAVAYSTIELSYNHLESEELKSIFLLCSLLGYTYNGSIRDLLKYGMGLGLFKGISSMEEAQDRVYALIDKLKASCLLWDSYTSEMFSMHDVVRDVAISIASRDQCVFAMKNDEVPREWLDRNTQKKCTAISLHNNDVYELPEGLKYPELKLFYLKTKDPFLKIPDSFFIGMEELKVLDLTTMHLLSLPSSLHLLLNLQTLCLDQGVLGDIAIIGELKKLEILSFYGSYIEQLPIELGQLTRLRLLDLSDCSKLKVIPPNVLSNLSQLEELYMGNSFVQWEVEGLNDERRNASLDELKHLPHLTTLEMHIPSAKILPKRLFSKKLARYRISIGDGWDWSGKLRTVKVGNCDKLKNIFSFSIARGLPELQVTEVIECKNMEEIFAIGSDDDINNNEVNDKIVFGKLRTLILRSLPRLASFCSISGKRRKVLTTCTQSNEIILENAIDIPPMPLLNEKIEKCPEMKAFISTNISSDITAGKDVEKMNSVENQGSEIRPFFDVKSLKYLFPASIARSLLLLEELYVENCRVEEIVGKEESEATARFVLFPELIFLKLWTLPELRAFYPGAHTLEWPVLKKLAVYHCDIIKIIAPEFLSFQDINTENQLDILAKQPIFLFDKVFPNLEELTLSRKDMTVIWQGQFHKLKVLQVVQDESSDFPLDFLQCFRNLEELVMRYCSYKEIFLHGDIEKHAGILAKIKVLKFDALSELKCIWKQDSKLDSALRNVEILHEEGNFDKVSYCTVPEKMWLTSVKGYEAFESRISTLKDILNALSSPDVKLIGVYGLGGVGKTTLRKEVARQAKRDKIFDVVVFAVVSQTPDIRRIKGEIADDLGLRFFEESESGRARRLCARLKKEKKILVVLDDIWMCLDLEMVGIPFGDDAEGCKILLTSRSRDVLSTINVSKECACLPIAIVTLAKALRNKSLFEWKNVLRELRSPSSRNFEGMQAVLYSTIELSYNYLDSKELKSTFLLCSLIGDGYSAFIPDLLKHGIGLGLFKGIGTIEGA</sequence>
<dbReference type="GO" id="GO:0006952">
    <property type="term" value="P:defense response"/>
    <property type="evidence" value="ECO:0007669"/>
    <property type="project" value="UniProtKB-KW"/>
</dbReference>
<dbReference type="PANTHER" id="PTHR33463">
    <property type="entry name" value="NB-ARC DOMAIN-CONTAINING PROTEIN-RELATED"/>
    <property type="match status" value="1"/>
</dbReference>
<protein>
    <recommendedName>
        <fullName evidence="5">AAA+ ATPase domain-containing protein</fullName>
    </recommendedName>
</protein>
<comment type="caution">
    <text evidence="6">The sequence shown here is derived from an EMBL/GenBank/DDBJ whole genome shotgun (WGS) entry which is preliminary data.</text>
</comment>
<dbReference type="InterPro" id="IPR027417">
    <property type="entry name" value="P-loop_NTPase"/>
</dbReference>
<keyword evidence="2" id="KW-0547">Nucleotide-binding</keyword>
<dbReference type="EMBL" id="VAHF01000003">
    <property type="protein sequence ID" value="TXG65703.1"/>
    <property type="molecule type" value="Genomic_DNA"/>
</dbReference>
<keyword evidence="3" id="KW-0611">Plant defense</keyword>
<comment type="similarity">
    <text evidence="1">Belongs to the disease resistance NB-LRR family.</text>
</comment>
<evidence type="ECO:0000313" key="7">
    <source>
        <dbReference type="Proteomes" id="UP000323000"/>
    </source>
</evidence>
<evidence type="ECO:0000256" key="3">
    <source>
        <dbReference type="ARBA" id="ARBA00022821"/>
    </source>
</evidence>
<evidence type="ECO:0000256" key="2">
    <source>
        <dbReference type="ARBA" id="ARBA00022741"/>
    </source>
</evidence>
<evidence type="ECO:0000256" key="1">
    <source>
        <dbReference type="ARBA" id="ARBA00008894"/>
    </source>
</evidence>
<dbReference type="GO" id="GO:0005524">
    <property type="term" value="F:ATP binding"/>
    <property type="evidence" value="ECO:0007669"/>
    <property type="project" value="UniProtKB-KW"/>
</dbReference>
<dbReference type="Gene3D" id="3.80.10.10">
    <property type="entry name" value="Ribonuclease Inhibitor"/>
    <property type="match status" value="2"/>
</dbReference>
<name>A0A5C7I800_9ROSI</name>
<dbReference type="Pfam" id="PF00931">
    <property type="entry name" value="NB-ARC"/>
    <property type="match status" value="3"/>
</dbReference>
<dbReference type="OrthoDB" id="1747797at2759"/>
<dbReference type="GO" id="GO:0043531">
    <property type="term" value="F:ADP binding"/>
    <property type="evidence" value="ECO:0007669"/>
    <property type="project" value="InterPro"/>
</dbReference>
<dbReference type="InterPro" id="IPR002182">
    <property type="entry name" value="NB-ARC"/>
</dbReference>
<feature type="domain" description="AAA+ ATPase" evidence="5">
    <location>
        <begin position="1077"/>
        <end position="1218"/>
    </location>
</feature>
<dbReference type="SUPFAM" id="SSF52540">
    <property type="entry name" value="P-loop containing nucleoside triphosphate hydrolases"/>
    <property type="match status" value="2"/>
</dbReference>
<dbReference type="Gene3D" id="1.10.8.430">
    <property type="entry name" value="Helical domain of apoptotic protease-activating factors"/>
    <property type="match status" value="1"/>
</dbReference>
<reference evidence="7" key="1">
    <citation type="journal article" date="2019" name="Gigascience">
        <title>De novo genome assembly of the endangered Acer yangbiense, a plant species with extremely small populations endemic to Yunnan Province, China.</title>
        <authorList>
            <person name="Yang J."/>
            <person name="Wariss H.M."/>
            <person name="Tao L."/>
            <person name="Zhang R."/>
            <person name="Yun Q."/>
            <person name="Hollingsworth P."/>
            <person name="Dao Z."/>
            <person name="Luo G."/>
            <person name="Guo H."/>
            <person name="Ma Y."/>
            <person name="Sun W."/>
        </authorList>
    </citation>
    <scope>NUCLEOTIDE SEQUENCE [LARGE SCALE GENOMIC DNA]</scope>
    <source>
        <strain evidence="7">cv. Malutang</strain>
    </source>
</reference>
<evidence type="ECO:0000256" key="4">
    <source>
        <dbReference type="ARBA" id="ARBA00022840"/>
    </source>
</evidence>
<keyword evidence="4" id="KW-0067">ATP-binding</keyword>
<accession>A0A5C7I800</accession>
<evidence type="ECO:0000259" key="5">
    <source>
        <dbReference type="SMART" id="SM00382"/>
    </source>
</evidence>
<gene>
    <name evidence="6" type="ORF">EZV62_006978</name>
</gene>
<dbReference type="InterPro" id="IPR050905">
    <property type="entry name" value="Plant_NBS-LRR"/>
</dbReference>
<proteinExistence type="inferred from homology"/>
<dbReference type="InterPro" id="IPR057135">
    <property type="entry name" value="At4g27190-like_LRR"/>
</dbReference>
<dbReference type="FunFam" id="3.40.50.300:FF:001091">
    <property type="entry name" value="Probable disease resistance protein At1g61300"/>
    <property type="match status" value="1"/>
</dbReference>
<keyword evidence="7" id="KW-1185">Reference proteome</keyword>